<dbReference type="InterPro" id="IPR007867">
    <property type="entry name" value="GMC_OxRtase_C"/>
</dbReference>
<dbReference type="PROSITE" id="PS00623">
    <property type="entry name" value="GMC_OXRED_1"/>
    <property type="match status" value="1"/>
</dbReference>
<dbReference type="InParanoid" id="A0A0C3DXP1"/>
<evidence type="ECO:0000313" key="14">
    <source>
        <dbReference type="Proteomes" id="UP000053989"/>
    </source>
</evidence>
<dbReference type="InterPro" id="IPR036188">
    <property type="entry name" value="FAD/NAD-bd_sf"/>
</dbReference>
<dbReference type="GO" id="GO:0016614">
    <property type="term" value="F:oxidoreductase activity, acting on CH-OH group of donors"/>
    <property type="evidence" value="ECO:0007669"/>
    <property type="project" value="InterPro"/>
</dbReference>
<feature type="domain" description="Glucose-methanol-choline oxidoreductase N-terminal" evidence="12">
    <location>
        <begin position="309"/>
        <end position="323"/>
    </location>
</feature>
<dbReference type="AlphaFoldDB" id="A0A0C3DXP1"/>
<reference evidence="13 14" key="1">
    <citation type="submission" date="2014-04" db="EMBL/GenBank/DDBJ databases">
        <authorList>
            <consortium name="DOE Joint Genome Institute"/>
            <person name="Kuo A."/>
            <person name="Kohler A."/>
            <person name="Nagy L.G."/>
            <person name="Floudas D."/>
            <person name="Copeland A."/>
            <person name="Barry K.W."/>
            <person name="Cichocki N."/>
            <person name="Veneault-Fourrey C."/>
            <person name="LaButti K."/>
            <person name="Lindquist E.A."/>
            <person name="Lipzen A."/>
            <person name="Lundell T."/>
            <person name="Morin E."/>
            <person name="Murat C."/>
            <person name="Sun H."/>
            <person name="Tunlid A."/>
            <person name="Henrissat B."/>
            <person name="Grigoriev I.V."/>
            <person name="Hibbett D.S."/>
            <person name="Martin F."/>
            <person name="Nordberg H.P."/>
            <person name="Cantor M.N."/>
            <person name="Hua S.X."/>
        </authorList>
    </citation>
    <scope>NUCLEOTIDE SEQUENCE [LARGE SCALE GENOMIC DNA]</scope>
    <source>
        <strain evidence="13 14">Foug A</strain>
    </source>
</reference>
<evidence type="ECO:0000256" key="4">
    <source>
        <dbReference type="ARBA" id="ARBA00022729"/>
    </source>
</evidence>
<gene>
    <name evidence="13" type="ORF">SCLCIDRAFT_26507</name>
</gene>
<evidence type="ECO:0000259" key="12">
    <source>
        <dbReference type="PROSITE" id="PS00624"/>
    </source>
</evidence>
<dbReference type="Proteomes" id="UP000053989">
    <property type="component" value="Unassembled WGS sequence"/>
</dbReference>
<feature type="active site" description="Proton acceptor" evidence="8">
    <location>
        <position position="630"/>
    </location>
</feature>
<dbReference type="OrthoDB" id="269227at2759"/>
<accession>A0A0C3DXP1</accession>
<evidence type="ECO:0000313" key="13">
    <source>
        <dbReference type="EMBL" id="KIM60641.1"/>
    </source>
</evidence>
<evidence type="ECO:0000256" key="10">
    <source>
        <dbReference type="RuleBase" id="RU003968"/>
    </source>
</evidence>
<sequence length="657" mass="72469">MAPRTTAKIHEVLNRPFDFVIVGGGTAGLCLASRLSEDPNISVLVLEAGSEQFDDPKLRALNVVAELPQANLTLPLVLPAQYGHHFGQPEYDWAIKTTAQDFSNGREYALTRGRVLGGSSAINFLCWTKPPADEVDDWERLGNKGWNWETFQKNLRKLEGYQPPDDPSVTHHLNVSNLKSQLGRDGPIKLCHPATITEPEIKAFEAWLELGIPRAPKPYDGDPNGAFFCAMTVDPSTYTRSYATTASSLAFYFPCAARENLNVLTSASVNRLLTKVTQDGLLAATGVEFVHAEQTYVVNVTMEVVLCAGALKSPQILELSGIGNKTLLEAAGVNAHLNLPTVGENLQEHMYTCLTYELSPDADDLALHILQDPQVYKEHVEKLNGHPRAGAFTLGISGFAFVPLQAISDRGDDIIKAAREKFEKREMYPPGLKEQYELQLNRMERTEDRAAHCEVILYPGFFSFPNPPEDGKKYFTIILATNHPFSRGSIHVTSSDPAAPLSSDPRVFEEEIGDYYREFYDAELFANLLVDLQVFVELVKFGRRVACTSPLQEVLASPLKEVNPGPDVVTDEQIGDYIKSVCDTTYHTVGTLSMLPKEKGGVVDTELKVYGTSNIRVADLSIIPLHIAAHTMTTAYAIGMQAADIIKENIIKVHMHG</sequence>
<dbReference type="GO" id="GO:0050660">
    <property type="term" value="F:flavin adenine dinucleotide binding"/>
    <property type="evidence" value="ECO:0007669"/>
    <property type="project" value="InterPro"/>
</dbReference>
<evidence type="ECO:0000256" key="5">
    <source>
        <dbReference type="ARBA" id="ARBA00022827"/>
    </source>
</evidence>
<dbReference type="Pfam" id="PF05199">
    <property type="entry name" value="GMC_oxred_C"/>
    <property type="match status" value="1"/>
</dbReference>
<dbReference type="PIRSF" id="PIRSF000137">
    <property type="entry name" value="Alcohol_oxidase"/>
    <property type="match status" value="1"/>
</dbReference>
<dbReference type="SUPFAM" id="SSF54373">
    <property type="entry name" value="FAD-linked reductases, C-terminal domain"/>
    <property type="match status" value="1"/>
</dbReference>
<organism evidence="13 14">
    <name type="scientific">Scleroderma citrinum Foug A</name>
    <dbReference type="NCBI Taxonomy" id="1036808"/>
    <lineage>
        <taxon>Eukaryota</taxon>
        <taxon>Fungi</taxon>
        <taxon>Dikarya</taxon>
        <taxon>Basidiomycota</taxon>
        <taxon>Agaricomycotina</taxon>
        <taxon>Agaricomycetes</taxon>
        <taxon>Agaricomycetidae</taxon>
        <taxon>Boletales</taxon>
        <taxon>Sclerodermatineae</taxon>
        <taxon>Sclerodermataceae</taxon>
        <taxon>Scleroderma</taxon>
    </lineage>
</organism>
<proteinExistence type="inferred from homology"/>
<dbReference type="Gene3D" id="3.50.50.60">
    <property type="entry name" value="FAD/NAD(P)-binding domain"/>
    <property type="match status" value="1"/>
</dbReference>
<comment type="similarity">
    <text evidence="2 10">Belongs to the GMC oxidoreductase family.</text>
</comment>
<protein>
    <submittedName>
        <fullName evidence="13">GMC oxidoreductase</fullName>
    </submittedName>
</protein>
<dbReference type="EMBL" id="KN822060">
    <property type="protein sequence ID" value="KIM60641.1"/>
    <property type="molecule type" value="Genomic_DNA"/>
</dbReference>
<dbReference type="InterPro" id="IPR000172">
    <property type="entry name" value="GMC_OxRdtase_N"/>
</dbReference>
<keyword evidence="3 10" id="KW-0285">Flavoprotein</keyword>
<keyword evidence="4" id="KW-0732">Signal</keyword>
<dbReference type="HOGENOM" id="CLU_002865_6_0_1"/>
<feature type="binding site" evidence="9">
    <location>
        <position position="269"/>
    </location>
    <ligand>
        <name>FAD</name>
        <dbReference type="ChEBI" id="CHEBI:57692"/>
    </ligand>
</feature>
<dbReference type="Gene3D" id="3.30.560.10">
    <property type="entry name" value="Glucose Oxidase, domain 3"/>
    <property type="match status" value="1"/>
</dbReference>
<evidence type="ECO:0000256" key="1">
    <source>
        <dbReference type="ARBA" id="ARBA00001974"/>
    </source>
</evidence>
<keyword evidence="5 9" id="KW-0274">FAD</keyword>
<keyword evidence="7" id="KW-0325">Glycoprotein</keyword>
<keyword evidence="6" id="KW-0560">Oxidoreductase</keyword>
<dbReference type="PANTHER" id="PTHR11552:SF201">
    <property type="entry name" value="GLUCOSE-METHANOL-CHOLINE OXIDOREDUCTASE N-TERMINAL DOMAIN-CONTAINING PROTEIN"/>
    <property type="match status" value="1"/>
</dbReference>
<dbReference type="PROSITE" id="PS00624">
    <property type="entry name" value="GMC_OXRED_2"/>
    <property type="match status" value="1"/>
</dbReference>
<evidence type="ECO:0000259" key="11">
    <source>
        <dbReference type="PROSITE" id="PS00623"/>
    </source>
</evidence>
<evidence type="ECO:0000256" key="6">
    <source>
        <dbReference type="ARBA" id="ARBA00023002"/>
    </source>
</evidence>
<dbReference type="Pfam" id="PF00732">
    <property type="entry name" value="GMC_oxred_N"/>
    <property type="match status" value="1"/>
</dbReference>
<feature type="active site" description="Proton donor" evidence="8">
    <location>
        <position position="587"/>
    </location>
</feature>
<evidence type="ECO:0000256" key="9">
    <source>
        <dbReference type="PIRSR" id="PIRSR000137-2"/>
    </source>
</evidence>
<evidence type="ECO:0000256" key="2">
    <source>
        <dbReference type="ARBA" id="ARBA00010790"/>
    </source>
</evidence>
<comment type="cofactor">
    <cofactor evidence="1 9">
        <name>FAD</name>
        <dbReference type="ChEBI" id="CHEBI:57692"/>
    </cofactor>
</comment>
<evidence type="ECO:0000256" key="3">
    <source>
        <dbReference type="ARBA" id="ARBA00022630"/>
    </source>
</evidence>
<dbReference type="SUPFAM" id="SSF51905">
    <property type="entry name" value="FAD/NAD(P)-binding domain"/>
    <property type="match status" value="1"/>
</dbReference>
<evidence type="ECO:0000256" key="8">
    <source>
        <dbReference type="PIRSR" id="PIRSR000137-1"/>
    </source>
</evidence>
<dbReference type="InterPro" id="IPR012132">
    <property type="entry name" value="GMC_OxRdtase"/>
</dbReference>
<name>A0A0C3DXP1_9AGAM</name>
<keyword evidence="14" id="KW-1185">Reference proteome</keyword>
<dbReference type="PANTHER" id="PTHR11552">
    <property type="entry name" value="GLUCOSE-METHANOL-CHOLINE GMC OXIDOREDUCTASE"/>
    <property type="match status" value="1"/>
</dbReference>
<feature type="binding site" evidence="9">
    <location>
        <position position="115"/>
    </location>
    <ligand>
        <name>FAD</name>
        <dbReference type="ChEBI" id="CHEBI:57692"/>
    </ligand>
</feature>
<reference evidence="14" key="2">
    <citation type="submission" date="2015-01" db="EMBL/GenBank/DDBJ databases">
        <title>Evolutionary Origins and Diversification of the Mycorrhizal Mutualists.</title>
        <authorList>
            <consortium name="DOE Joint Genome Institute"/>
            <consortium name="Mycorrhizal Genomics Consortium"/>
            <person name="Kohler A."/>
            <person name="Kuo A."/>
            <person name="Nagy L.G."/>
            <person name="Floudas D."/>
            <person name="Copeland A."/>
            <person name="Barry K.W."/>
            <person name="Cichocki N."/>
            <person name="Veneault-Fourrey C."/>
            <person name="LaButti K."/>
            <person name="Lindquist E.A."/>
            <person name="Lipzen A."/>
            <person name="Lundell T."/>
            <person name="Morin E."/>
            <person name="Murat C."/>
            <person name="Riley R."/>
            <person name="Ohm R."/>
            <person name="Sun H."/>
            <person name="Tunlid A."/>
            <person name="Henrissat B."/>
            <person name="Grigoriev I.V."/>
            <person name="Hibbett D.S."/>
            <person name="Martin F."/>
        </authorList>
    </citation>
    <scope>NUCLEOTIDE SEQUENCE [LARGE SCALE GENOMIC DNA]</scope>
    <source>
        <strain evidence="14">Foug A</strain>
    </source>
</reference>
<dbReference type="STRING" id="1036808.A0A0C3DXP1"/>
<feature type="domain" description="Glucose-methanol-choline oxidoreductase N-terminal" evidence="11">
    <location>
        <begin position="113"/>
        <end position="136"/>
    </location>
</feature>
<evidence type="ECO:0000256" key="7">
    <source>
        <dbReference type="ARBA" id="ARBA00023180"/>
    </source>
</evidence>